<feature type="non-terminal residue" evidence="1">
    <location>
        <position position="1"/>
    </location>
</feature>
<sequence>QPSTLGLIFNSSAPNPITPAAKSPPIKPDFAKARKLKLYKPGASNYDDLLPPNYIDLVPKEALEQFKSESEKFDWAKIPEWVPPKELR</sequence>
<proteinExistence type="predicted"/>
<accession>A0A4Q9PVY2</accession>
<gene>
    <name evidence="1" type="ORF">BD310DRAFT_819097</name>
</gene>
<evidence type="ECO:0000313" key="2">
    <source>
        <dbReference type="Proteomes" id="UP000292082"/>
    </source>
</evidence>
<keyword evidence="2" id="KW-1185">Reference proteome</keyword>
<reference evidence="1 2" key="1">
    <citation type="submission" date="2019-01" db="EMBL/GenBank/DDBJ databases">
        <title>Draft genome sequences of three monokaryotic isolates of the white-rot basidiomycete fungus Dichomitus squalens.</title>
        <authorList>
            <consortium name="DOE Joint Genome Institute"/>
            <person name="Lopez S.C."/>
            <person name="Andreopoulos B."/>
            <person name="Pangilinan J."/>
            <person name="Lipzen A."/>
            <person name="Riley R."/>
            <person name="Ahrendt S."/>
            <person name="Ng V."/>
            <person name="Barry K."/>
            <person name="Daum C."/>
            <person name="Grigoriev I.V."/>
            <person name="Hilden K.S."/>
            <person name="Makela M.R."/>
            <person name="de Vries R.P."/>
        </authorList>
    </citation>
    <scope>NUCLEOTIDE SEQUENCE [LARGE SCALE GENOMIC DNA]</scope>
    <source>
        <strain evidence="1 2">CBS 464.89</strain>
    </source>
</reference>
<evidence type="ECO:0000313" key="1">
    <source>
        <dbReference type="EMBL" id="TBU58675.1"/>
    </source>
</evidence>
<dbReference type="Proteomes" id="UP000292082">
    <property type="component" value="Unassembled WGS sequence"/>
</dbReference>
<dbReference type="EMBL" id="ML145122">
    <property type="protein sequence ID" value="TBU58675.1"/>
    <property type="molecule type" value="Genomic_DNA"/>
</dbReference>
<organism evidence="1 2">
    <name type="scientific">Dichomitus squalens</name>
    <dbReference type="NCBI Taxonomy" id="114155"/>
    <lineage>
        <taxon>Eukaryota</taxon>
        <taxon>Fungi</taxon>
        <taxon>Dikarya</taxon>
        <taxon>Basidiomycota</taxon>
        <taxon>Agaricomycotina</taxon>
        <taxon>Agaricomycetes</taxon>
        <taxon>Polyporales</taxon>
        <taxon>Polyporaceae</taxon>
        <taxon>Dichomitus</taxon>
    </lineage>
</organism>
<protein>
    <submittedName>
        <fullName evidence="1">Uncharacterized protein</fullName>
    </submittedName>
</protein>
<name>A0A4Q9PVY2_9APHY</name>
<dbReference type="AlphaFoldDB" id="A0A4Q9PVY2"/>
<dbReference type="STRING" id="114155.A0A4Q9PVY2"/>